<proteinExistence type="predicted"/>
<dbReference type="AlphaFoldDB" id="A0A0B5QQ78"/>
<gene>
    <name evidence="1" type="ORF">LF65_03885</name>
</gene>
<name>A0A0B5QQ78_CLOBE</name>
<sequence>MINELINSINEMLVEKFPNTKIYTSKLEKEIVRPSFFIRYVTSRQADLNRNSYMNTITMKIIYFGPLDELMNVDLIAQNEVWDTMREIFSDGYIKVLGRTAKIRKLRGRAKMSEIHLKLKIDLAQDRNFNVPQSPKAGTFNFKI</sequence>
<dbReference type="OrthoDB" id="1927991at2"/>
<dbReference type="Pfam" id="PF20765">
    <property type="entry name" value="Phage_tail_terminator_8"/>
    <property type="match status" value="1"/>
</dbReference>
<dbReference type="Proteomes" id="UP000031866">
    <property type="component" value="Chromosome"/>
</dbReference>
<reference evidence="2" key="1">
    <citation type="submission" date="2014-12" db="EMBL/GenBank/DDBJ databases">
        <title>Genome sequence of Clostridium beijerinckii strain 59B.</title>
        <authorList>
            <person name="Little G.T."/>
            <person name="Minton N.P."/>
        </authorList>
    </citation>
    <scope>NUCLEOTIDE SEQUENCE [LARGE SCALE GENOMIC DNA]</scope>
    <source>
        <strain evidence="2">59B</strain>
    </source>
</reference>
<evidence type="ECO:0000313" key="2">
    <source>
        <dbReference type="Proteomes" id="UP000031866"/>
    </source>
</evidence>
<protein>
    <recommendedName>
        <fullName evidence="3">Phage protein</fullName>
    </recommendedName>
</protein>
<dbReference type="InterPro" id="IPR049254">
    <property type="entry name" value="Phage_tail_terminator"/>
</dbReference>
<organism evidence="1 2">
    <name type="scientific">Clostridium beijerinckii</name>
    <name type="common">Clostridium MP</name>
    <dbReference type="NCBI Taxonomy" id="1520"/>
    <lineage>
        <taxon>Bacteria</taxon>
        <taxon>Bacillati</taxon>
        <taxon>Bacillota</taxon>
        <taxon>Clostridia</taxon>
        <taxon>Eubacteriales</taxon>
        <taxon>Clostridiaceae</taxon>
        <taxon>Clostridium</taxon>
    </lineage>
</organism>
<dbReference type="RefSeq" id="WP_041898201.1">
    <property type="nucleotide sequence ID" value="NZ_CP010086.2"/>
</dbReference>
<evidence type="ECO:0000313" key="1">
    <source>
        <dbReference type="EMBL" id="AJH00437.1"/>
    </source>
</evidence>
<dbReference type="KEGG" id="cbei:LF65_03885"/>
<dbReference type="EMBL" id="CP010086">
    <property type="protein sequence ID" value="AJH00437.1"/>
    <property type="molecule type" value="Genomic_DNA"/>
</dbReference>
<dbReference type="STRING" id="1520.LF65_03885"/>
<accession>A0A0B5QQ78</accession>
<evidence type="ECO:0008006" key="3">
    <source>
        <dbReference type="Google" id="ProtNLM"/>
    </source>
</evidence>